<accession>A0A5B7IGV3</accession>
<comment type="caution">
    <text evidence="1">The sequence shown here is derived from an EMBL/GenBank/DDBJ whole genome shotgun (WGS) entry which is preliminary data.</text>
</comment>
<dbReference type="EMBL" id="VSRR010056376">
    <property type="protein sequence ID" value="MPC81246.1"/>
    <property type="molecule type" value="Genomic_DNA"/>
</dbReference>
<protein>
    <submittedName>
        <fullName evidence="1">Uncharacterized protein</fullName>
    </submittedName>
</protein>
<evidence type="ECO:0000313" key="2">
    <source>
        <dbReference type="Proteomes" id="UP000324222"/>
    </source>
</evidence>
<sequence length="87" mass="9739">MGRYRKEIRSVDQKGAIIEASNEELEVYMLGTTLLTRSNVMNVLSYDVLRPCVLFRYPKGRRHAQSGPNTASGQAHALFGNPLAFLL</sequence>
<organism evidence="1 2">
    <name type="scientific">Portunus trituberculatus</name>
    <name type="common">Swimming crab</name>
    <name type="synonym">Neptunus trituberculatus</name>
    <dbReference type="NCBI Taxonomy" id="210409"/>
    <lineage>
        <taxon>Eukaryota</taxon>
        <taxon>Metazoa</taxon>
        <taxon>Ecdysozoa</taxon>
        <taxon>Arthropoda</taxon>
        <taxon>Crustacea</taxon>
        <taxon>Multicrustacea</taxon>
        <taxon>Malacostraca</taxon>
        <taxon>Eumalacostraca</taxon>
        <taxon>Eucarida</taxon>
        <taxon>Decapoda</taxon>
        <taxon>Pleocyemata</taxon>
        <taxon>Brachyura</taxon>
        <taxon>Eubrachyura</taxon>
        <taxon>Portunoidea</taxon>
        <taxon>Portunidae</taxon>
        <taxon>Portuninae</taxon>
        <taxon>Portunus</taxon>
    </lineage>
</organism>
<evidence type="ECO:0000313" key="1">
    <source>
        <dbReference type="EMBL" id="MPC81246.1"/>
    </source>
</evidence>
<name>A0A5B7IGV3_PORTR</name>
<gene>
    <name evidence="1" type="ORF">E2C01_075853</name>
</gene>
<keyword evidence="2" id="KW-1185">Reference proteome</keyword>
<reference evidence="1 2" key="1">
    <citation type="submission" date="2019-05" db="EMBL/GenBank/DDBJ databases">
        <title>Another draft genome of Portunus trituberculatus and its Hox gene families provides insights of decapod evolution.</title>
        <authorList>
            <person name="Jeong J.-H."/>
            <person name="Song I."/>
            <person name="Kim S."/>
            <person name="Choi T."/>
            <person name="Kim D."/>
            <person name="Ryu S."/>
            <person name="Kim W."/>
        </authorList>
    </citation>
    <scope>NUCLEOTIDE SEQUENCE [LARGE SCALE GENOMIC DNA]</scope>
    <source>
        <tissue evidence="1">Muscle</tissue>
    </source>
</reference>
<dbReference type="AlphaFoldDB" id="A0A5B7IGV3"/>
<proteinExistence type="predicted"/>
<dbReference type="Proteomes" id="UP000324222">
    <property type="component" value="Unassembled WGS sequence"/>
</dbReference>